<dbReference type="Pfam" id="PF02214">
    <property type="entry name" value="BTB_2"/>
    <property type="match status" value="1"/>
</dbReference>
<dbReference type="InterPro" id="IPR011333">
    <property type="entry name" value="SKP1/BTB/POZ_sf"/>
</dbReference>
<comment type="caution">
    <text evidence="9">The sequence shown here is derived from an EMBL/GenBank/DDBJ whole genome shotgun (WGS) entry which is preliminary data.</text>
</comment>
<dbReference type="GO" id="GO:0051260">
    <property type="term" value="P:protein homooligomerization"/>
    <property type="evidence" value="ECO:0007669"/>
    <property type="project" value="InterPro"/>
</dbReference>
<evidence type="ECO:0000259" key="8">
    <source>
        <dbReference type="PROSITE" id="PS50097"/>
    </source>
</evidence>
<evidence type="ECO:0000256" key="5">
    <source>
        <dbReference type="ARBA" id="ARBA00023065"/>
    </source>
</evidence>
<proteinExistence type="predicted"/>
<evidence type="ECO:0000313" key="10">
    <source>
        <dbReference type="Proteomes" id="UP000593567"/>
    </source>
</evidence>
<reference evidence="9" key="1">
    <citation type="submission" date="2020-06" db="EMBL/GenBank/DDBJ databases">
        <title>Draft genome of Bugula neritina, a colonial animal packing powerful symbionts and potential medicines.</title>
        <authorList>
            <person name="Rayko M."/>
        </authorList>
    </citation>
    <scope>NUCLEOTIDE SEQUENCE [LARGE SCALE GENOMIC DNA]</scope>
    <source>
        <strain evidence="9">Kwan_BN1</strain>
    </source>
</reference>
<gene>
    <name evidence="9" type="ORF">EB796_005846</name>
</gene>
<sequence length="92" mass="10876">MSRIVINVSGRRFITTRETLSKYKHTTLGKLLTDNEGTEYFFDADEEVFREVLRYHRTGELHVPQNMCYQTFTKQLKFWGVEMSAIEDCCSK</sequence>
<evidence type="ECO:0000256" key="3">
    <source>
        <dbReference type="ARBA" id="ARBA00022692"/>
    </source>
</evidence>
<dbReference type="InterPro" id="IPR003131">
    <property type="entry name" value="T1-type_BTB"/>
</dbReference>
<accession>A0A7J7KE04</accession>
<keyword evidence="3" id="KW-0812">Transmembrane</keyword>
<dbReference type="AlphaFoldDB" id="A0A7J7KE04"/>
<dbReference type="GO" id="GO:0001508">
    <property type="term" value="P:action potential"/>
    <property type="evidence" value="ECO:0007669"/>
    <property type="project" value="TreeGrafter"/>
</dbReference>
<dbReference type="SMART" id="SM00225">
    <property type="entry name" value="BTB"/>
    <property type="match status" value="1"/>
</dbReference>
<dbReference type="InterPro" id="IPR028325">
    <property type="entry name" value="VG_K_chnl"/>
</dbReference>
<evidence type="ECO:0000313" key="9">
    <source>
        <dbReference type="EMBL" id="KAF6035848.1"/>
    </source>
</evidence>
<evidence type="ECO:0000256" key="6">
    <source>
        <dbReference type="ARBA" id="ARBA00023136"/>
    </source>
</evidence>
<keyword evidence="10" id="KW-1185">Reference proteome</keyword>
<dbReference type="OrthoDB" id="10025005at2759"/>
<evidence type="ECO:0000256" key="4">
    <source>
        <dbReference type="ARBA" id="ARBA00022989"/>
    </source>
</evidence>
<name>A0A7J7KE04_BUGNE</name>
<evidence type="ECO:0000256" key="2">
    <source>
        <dbReference type="ARBA" id="ARBA00022448"/>
    </source>
</evidence>
<keyword evidence="4" id="KW-1133">Transmembrane helix</keyword>
<comment type="subcellular location">
    <subcellularLocation>
        <location evidence="1">Membrane</location>
        <topology evidence="1">Multi-pass membrane protein</topology>
    </subcellularLocation>
</comment>
<dbReference type="PANTHER" id="PTHR11537:SF254">
    <property type="entry name" value="POTASSIUM VOLTAGE-GATED CHANNEL PROTEIN SHAB"/>
    <property type="match status" value="1"/>
</dbReference>
<dbReference type="GO" id="GO:0005249">
    <property type="term" value="F:voltage-gated potassium channel activity"/>
    <property type="evidence" value="ECO:0007669"/>
    <property type="project" value="InterPro"/>
</dbReference>
<protein>
    <submittedName>
        <fullName evidence="9">Shal</fullName>
    </submittedName>
</protein>
<dbReference type="PROSITE" id="PS50097">
    <property type="entry name" value="BTB"/>
    <property type="match status" value="1"/>
</dbReference>
<organism evidence="9 10">
    <name type="scientific">Bugula neritina</name>
    <name type="common">Brown bryozoan</name>
    <name type="synonym">Sertularia neritina</name>
    <dbReference type="NCBI Taxonomy" id="10212"/>
    <lineage>
        <taxon>Eukaryota</taxon>
        <taxon>Metazoa</taxon>
        <taxon>Spiralia</taxon>
        <taxon>Lophotrochozoa</taxon>
        <taxon>Bryozoa</taxon>
        <taxon>Gymnolaemata</taxon>
        <taxon>Cheilostomatida</taxon>
        <taxon>Flustrina</taxon>
        <taxon>Buguloidea</taxon>
        <taxon>Bugulidae</taxon>
        <taxon>Bugula</taxon>
    </lineage>
</organism>
<evidence type="ECO:0000256" key="1">
    <source>
        <dbReference type="ARBA" id="ARBA00004141"/>
    </source>
</evidence>
<dbReference type="PRINTS" id="PR01498">
    <property type="entry name" value="SHAWCHANNEL"/>
</dbReference>
<dbReference type="GO" id="GO:0008076">
    <property type="term" value="C:voltage-gated potassium channel complex"/>
    <property type="evidence" value="ECO:0007669"/>
    <property type="project" value="InterPro"/>
</dbReference>
<dbReference type="InterPro" id="IPR000210">
    <property type="entry name" value="BTB/POZ_dom"/>
</dbReference>
<dbReference type="InterPro" id="IPR003974">
    <property type="entry name" value="K_chnl_volt-dep_Kv3"/>
</dbReference>
<feature type="domain" description="BTB" evidence="8">
    <location>
        <begin position="2"/>
        <end position="65"/>
    </location>
</feature>
<evidence type="ECO:0000256" key="7">
    <source>
        <dbReference type="ARBA" id="ARBA00023303"/>
    </source>
</evidence>
<keyword evidence="6" id="KW-0472">Membrane</keyword>
<keyword evidence="2" id="KW-0813">Transport</keyword>
<keyword evidence="7" id="KW-0407">Ion channel</keyword>
<dbReference type="Proteomes" id="UP000593567">
    <property type="component" value="Unassembled WGS sequence"/>
</dbReference>
<dbReference type="SUPFAM" id="SSF54695">
    <property type="entry name" value="POZ domain"/>
    <property type="match status" value="1"/>
</dbReference>
<keyword evidence="5" id="KW-0406">Ion transport</keyword>
<dbReference type="EMBL" id="VXIV02000819">
    <property type="protein sequence ID" value="KAF6035848.1"/>
    <property type="molecule type" value="Genomic_DNA"/>
</dbReference>
<dbReference type="PANTHER" id="PTHR11537">
    <property type="entry name" value="VOLTAGE-GATED POTASSIUM CHANNEL"/>
    <property type="match status" value="1"/>
</dbReference>
<dbReference type="Gene3D" id="3.30.710.10">
    <property type="entry name" value="Potassium Channel Kv1.1, Chain A"/>
    <property type="match status" value="1"/>
</dbReference>